<dbReference type="Proteomes" id="UP000308199">
    <property type="component" value="Unassembled WGS sequence"/>
</dbReference>
<protein>
    <submittedName>
        <fullName evidence="2">Uncharacterized protein</fullName>
    </submittedName>
</protein>
<gene>
    <name evidence="2" type="ORF">EW145_g7342</name>
</gene>
<dbReference type="EMBL" id="SGPK01000707">
    <property type="protein sequence ID" value="THG98983.1"/>
    <property type="molecule type" value="Genomic_DNA"/>
</dbReference>
<name>A0A4S4KL65_9AGAM</name>
<comment type="caution">
    <text evidence="2">The sequence shown here is derived from an EMBL/GenBank/DDBJ whole genome shotgun (WGS) entry which is preliminary data.</text>
</comment>
<feature type="region of interest" description="Disordered" evidence="1">
    <location>
        <begin position="26"/>
        <end position="75"/>
    </location>
</feature>
<evidence type="ECO:0000313" key="3">
    <source>
        <dbReference type="Proteomes" id="UP000308199"/>
    </source>
</evidence>
<evidence type="ECO:0000313" key="2">
    <source>
        <dbReference type="EMBL" id="THG98983.1"/>
    </source>
</evidence>
<sequence length="75" mass="7799">MASPLATRGAIVATGMAIAATGMASAAPRSKMDQQRRSVHGTAVQTQTGMKDGEPAMSSMDVRKAIQGKSSEEKY</sequence>
<evidence type="ECO:0000256" key="1">
    <source>
        <dbReference type="SAM" id="MobiDB-lite"/>
    </source>
</evidence>
<dbReference type="OrthoDB" id="10501341at2759"/>
<keyword evidence="3" id="KW-1185">Reference proteome</keyword>
<proteinExistence type="predicted"/>
<dbReference type="AlphaFoldDB" id="A0A4S4KL65"/>
<accession>A0A4S4KL65</accession>
<organism evidence="2 3">
    <name type="scientific">Phellinidium pouzarii</name>
    <dbReference type="NCBI Taxonomy" id="167371"/>
    <lineage>
        <taxon>Eukaryota</taxon>
        <taxon>Fungi</taxon>
        <taxon>Dikarya</taxon>
        <taxon>Basidiomycota</taxon>
        <taxon>Agaricomycotina</taxon>
        <taxon>Agaricomycetes</taxon>
        <taxon>Hymenochaetales</taxon>
        <taxon>Hymenochaetaceae</taxon>
        <taxon>Phellinidium</taxon>
    </lineage>
</organism>
<reference evidence="2 3" key="1">
    <citation type="submission" date="2019-02" db="EMBL/GenBank/DDBJ databases">
        <title>Genome sequencing of the rare red list fungi Phellinidium pouzarii.</title>
        <authorList>
            <person name="Buettner E."/>
            <person name="Kellner H."/>
        </authorList>
    </citation>
    <scope>NUCLEOTIDE SEQUENCE [LARGE SCALE GENOMIC DNA]</scope>
    <source>
        <strain evidence="2 3">DSM 108285</strain>
    </source>
</reference>